<keyword evidence="1" id="KW-0808">Transferase</keyword>
<dbReference type="SMART" id="SM00028">
    <property type="entry name" value="TPR"/>
    <property type="match status" value="6"/>
</dbReference>
<keyword evidence="5" id="KW-1185">Reference proteome</keyword>
<name>A0A2P9APE8_9HYPH</name>
<dbReference type="EMBL" id="FUIG01000041">
    <property type="protein sequence ID" value="SJM33038.1"/>
    <property type="molecule type" value="Genomic_DNA"/>
</dbReference>
<feature type="repeat" description="TPR" evidence="2">
    <location>
        <begin position="147"/>
        <end position="180"/>
    </location>
</feature>
<evidence type="ECO:0000256" key="3">
    <source>
        <dbReference type="SAM" id="MobiDB-lite"/>
    </source>
</evidence>
<dbReference type="Proteomes" id="UP000245698">
    <property type="component" value="Unassembled WGS sequence"/>
</dbReference>
<organism evidence="4 5">
    <name type="scientific">Mesorhizobium delmotii</name>
    <dbReference type="NCBI Taxonomy" id="1631247"/>
    <lineage>
        <taxon>Bacteria</taxon>
        <taxon>Pseudomonadati</taxon>
        <taxon>Pseudomonadota</taxon>
        <taxon>Alphaproteobacteria</taxon>
        <taxon>Hyphomicrobiales</taxon>
        <taxon>Phyllobacteriaceae</taxon>
        <taxon>Mesorhizobium</taxon>
    </lineage>
</organism>
<dbReference type="PANTHER" id="PTHR12788:SF10">
    <property type="entry name" value="PROTEIN-TYROSINE SULFOTRANSFERASE"/>
    <property type="match status" value="1"/>
</dbReference>
<dbReference type="PROSITE" id="PS50005">
    <property type="entry name" value="TPR"/>
    <property type="match status" value="2"/>
</dbReference>
<evidence type="ECO:0000256" key="2">
    <source>
        <dbReference type="PROSITE-ProRule" id="PRU00339"/>
    </source>
</evidence>
<gene>
    <name evidence="4" type="ORF">BQ8482_330173</name>
</gene>
<dbReference type="Gene3D" id="1.25.40.10">
    <property type="entry name" value="Tetratricopeptide repeat domain"/>
    <property type="match status" value="1"/>
</dbReference>
<dbReference type="InterPro" id="IPR011990">
    <property type="entry name" value="TPR-like_helical_dom_sf"/>
</dbReference>
<reference evidence="5" key="1">
    <citation type="submission" date="2016-12" db="EMBL/GenBank/DDBJ databases">
        <authorList>
            <person name="Brunel B."/>
        </authorList>
    </citation>
    <scope>NUCLEOTIDE SEQUENCE [LARGE SCALE GENOMIC DNA]</scope>
</reference>
<evidence type="ECO:0000256" key="1">
    <source>
        <dbReference type="ARBA" id="ARBA00022679"/>
    </source>
</evidence>
<keyword evidence="2" id="KW-0802">TPR repeat</keyword>
<evidence type="ECO:0008006" key="6">
    <source>
        <dbReference type="Google" id="ProtNLM"/>
    </source>
</evidence>
<dbReference type="GO" id="GO:0008476">
    <property type="term" value="F:protein-tyrosine sulfotransferase activity"/>
    <property type="evidence" value="ECO:0007669"/>
    <property type="project" value="InterPro"/>
</dbReference>
<dbReference type="PANTHER" id="PTHR12788">
    <property type="entry name" value="PROTEIN-TYROSINE SULFOTRANSFERASE 2"/>
    <property type="match status" value="1"/>
</dbReference>
<dbReference type="AlphaFoldDB" id="A0A2P9APE8"/>
<dbReference type="InterPro" id="IPR027417">
    <property type="entry name" value="P-loop_NTPase"/>
</dbReference>
<dbReference type="Pfam" id="PF13469">
    <property type="entry name" value="Sulfotransfer_3"/>
    <property type="match status" value="1"/>
</dbReference>
<protein>
    <recommendedName>
        <fullName evidence="6">Sulfotransferase</fullName>
    </recommendedName>
</protein>
<dbReference type="SUPFAM" id="SSF48452">
    <property type="entry name" value="TPR-like"/>
    <property type="match status" value="1"/>
</dbReference>
<dbReference type="SUPFAM" id="SSF52540">
    <property type="entry name" value="P-loop containing nucleoside triphosphate hydrolases"/>
    <property type="match status" value="1"/>
</dbReference>
<feature type="repeat" description="TPR" evidence="2">
    <location>
        <begin position="113"/>
        <end position="146"/>
    </location>
</feature>
<proteinExistence type="predicted"/>
<feature type="region of interest" description="Disordered" evidence="3">
    <location>
        <begin position="1"/>
        <end position="23"/>
    </location>
</feature>
<dbReference type="Pfam" id="PF14559">
    <property type="entry name" value="TPR_19"/>
    <property type="match status" value="1"/>
</dbReference>
<dbReference type="InterPro" id="IPR026634">
    <property type="entry name" value="TPST-like"/>
</dbReference>
<sequence length="561" mass="63532">MFMNNRLPPAWSKHIKPGPTPKAKVPIAKPLASPQKGNAQSRAQADDALLKQAYAFHQAKRLDEAQDLCLRVLARTPNHPLALYILGTVYLGYDDERALRYFARAVGEEPKNPYYHLSLGEAYVKVSEYSPAIRHMQYALELQPGLIEALCALGRTYTAFDKPDMALPLYEKALKINRDHPKVRAGLAGALSGLGRMDEAAVYLKEAIERRIGVPAAYNDLVQTQKFTEEPEELQSILRELGNPKLGSEAAQQLHHAAGKVLNDLKRYDEAFDHFNRAKQASGYKFDIYLYRQWIDSMIETFTPDFLAARAGYGNPSEMPVFVVGMPRSGTTLTEQICASHPDVHGAGELSKLRRVANAIGLKTSSAGDLHQPITSITEDLSRTLAEEHLSYLRERAPAALRVVDKTPHNFELIGLIGLLFPNARIIHCRRDAIDNCVSCFVLNFSEAHSYNTDLKTLGLYYREYDRLMQHWNKVFPGLIFENRYETLVEDQEAQSRRLIDYLGLPWDDACLRFFDRDGSVNTPSRWQVRQPIYKSSVKRWKNYENEIQPLIQSLGDLAEI</sequence>
<dbReference type="Gene3D" id="3.40.50.300">
    <property type="entry name" value="P-loop containing nucleotide triphosphate hydrolases"/>
    <property type="match status" value="1"/>
</dbReference>
<dbReference type="InterPro" id="IPR019734">
    <property type="entry name" value="TPR_rpt"/>
</dbReference>
<accession>A0A2P9APE8</accession>
<evidence type="ECO:0000313" key="5">
    <source>
        <dbReference type="Proteomes" id="UP000245698"/>
    </source>
</evidence>
<evidence type="ECO:0000313" key="4">
    <source>
        <dbReference type="EMBL" id="SJM33038.1"/>
    </source>
</evidence>